<reference evidence="12" key="1">
    <citation type="journal article" date="2021" name="PeerJ">
        <title>Extensive microbial diversity within the chicken gut microbiome revealed by metagenomics and culture.</title>
        <authorList>
            <person name="Gilroy R."/>
            <person name="Ravi A."/>
            <person name="Getino M."/>
            <person name="Pursley I."/>
            <person name="Horton D.L."/>
            <person name="Alikhan N.F."/>
            <person name="Baker D."/>
            <person name="Gharbi K."/>
            <person name="Hall N."/>
            <person name="Watson M."/>
            <person name="Adriaenssens E.M."/>
            <person name="Foster-Nyarko E."/>
            <person name="Jarju S."/>
            <person name="Secka A."/>
            <person name="Antonio M."/>
            <person name="Oren A."/>
            <person name="Chaudhuri R.R."/>
            <person name="La Ragione R."/>
            <person name="Hildebrand F."/>
            <person name="Pallen M.J."/>
        </authorList>
    </citation>
    <scope>NUCLEOTIDE SEQUENCE</scope>
    <source>
        <strain evidence="12">ChiSxjej3B15-24422</strain>
    </source>
</reference>
<dbReference type="InterPro" id="IPR012338">
    <property type="entry name" value="Beta-lactam/transpept-like"/>
</dbReference>
<dbReference type="GO" id="GO:0008360">
    <property type="term" value="P:regulation of cell shape"/>
    <property type="evidence" value="ECO:0007669"/>
    <property type="project" value="UniProtKB-KW"/>
</dbReference>
<evidence type="ECO:0000256" key="2">
    <source>
        <dbReference type="ARBA" id="ARBA00022729"/>
    </source>
</evidence>
<keyword evidence="12" id="KW-0645">Protease</keyword>
<evidence type="ECO:0000256" key="5">
    <source>
        <dbReference type="ARBA" id="ARBA00022984"/>
    </source>
</evidence>
<keyword evidence="12" id="KW-0121">Carboxypeptidase</keyword>
<dbReference type="Gene3D" id="3.40.710.10">
    <property type="entry name" value="DD-peptidase/beta-lactamase superfamily"/>
    <property type="match status" value="1"/>
</dbReference>
<keyword evidence="6" id="KW-0961">Cell wall biogenesis/degradation</keyword>
<evidence type="ECO:0000256" key="10">
    <source>
        <dbReference type="SAM" id="SignalP"/>
    </source>
</evidence>
<dbReference type="GO" id="GO:0006508">
    <property type="term" value="P:proteolysis"/>
    <property type="evidence" value="ECO:0007669"/>
    <property type="project" value="InterPro"/>
</dbReference>
<dbReference type="GO" id="GO:0009252">
    <property type="term" value="P:peptidoglycan biosynthetic process"/>
    <property type="evidence" value="ECO:0007669"/>
    <property type="project" value="UniProtKB-KW"/>
</dbReference>
<gene>
    <name evidence="12" type="ORF">H9831_00245</name>
</gene>
<evidence type="ECO:0000313" key="13">
    <source>
        <dbReference type="Proteomes" id="UP000824007"/>
    </source>
</evidence>
<accession>A0A9D1YMG6</accession>
<dbReference type="Pfam" id="PF00768">
    <property type="entry name" value="Peptidase_S11"/>
    <property type="match status" value="1"/>
</dbReference>
<dbReference type="InterPro" id="IPR018044">
    <property type="entry name" value="Peptidase_S11"/>
</dbReference>
<comment type="similarity">
    <text evidence="1 9">Belongs to the peptidase S11 family.</text>
</comment>
<feature type="domain" description="Peptidase S11 D-alanyl-D-alanine carboxypeptidase A N-terminal" evidence="11">
    <location>
        <begin position="85"/>
        <end position="316"/>
    </location>
</feature>
<feature type="chain" id="PRO_5039644690" evidence="10">
    <location>
        <begin position="33"/>
        <end position="333"/>
    </location>
</feature>
<evidence type="ECO:0000256" key="7">
    <source>
        <dbReference type="PIRSR" id="PIRSR618044-1"/>
    </source>
</evidence>
<dbReference type="PROSITE" id="PS51257">
    <property type="entry name" value="PROKAR_LIPOPROTEIN"/>
    <property type="match status" value="1"/>
</dbReference>
<feature type="active site" description="Acyl-ester intermediate" evidence="7">
    <location>
        <position position="112"/>
    </location>
</feature>
<organism evidence="12 13">
    <name type="scientific">Candidatus Eisenbergiella pullistercoris</name>
    <dbReference type="NCBI Taxonomy" id="2838555"/>
    <lineage>
        <taxon>Bacteria</taxon>
        <taxon>Bacillati</taxon>
        <taxon>Bacillota</taxon>
        <taxon>Clostridia</taxon>
        <taxon>Lachnospirales</taxon>
        <taxon>Lachnospiraceae</taxon>
        <taxon>Eisenbergiella</taxon>
    </lineage>
</organism>
<keyword evidence="5" id="KW-0573">Peptidoglycan synthesis</keyword>
<evidence type="ECO:0000256" key="6">
    <source>
        <dbReference type="ARBA" id="ARBA00023316"/>
    </source>
</evidence>
<evidence type="ECO:0000313" key="12">
    <source>
        <dbReference type="EMBL" id="HIY59104.1"/>
    </source>
</evidence>
<dbReference type="Proteomes" id="UP000824007">
    <property type="component" value="Unassembled WGS sequence"/>
</dbReference>
<dbReference type="InterPro" id="IPR001967">
    <property type="entry name" value="Peptidase_S11_N"/>
</dbReference>
<feature type="active site" evidence="7">
    <location>
        <position position="169"/>
    </location>
</feature>
<evidence type="ECO:0000256" key="3">
    <source>
        <dbReference type="ARBA" id="ARBA00022801"/>
    </source>
</evidence>
<dbReference type="GO" id="GO:0071555">
    <property type="term" value="P:cell wall organization"/>
    <property type="evidence" value="ECO:0007669"/>
    <property type="project" value="UniProtKB-KW"/>
</dbReference>
<protein>
    <submittedName>
        <fullName evidence="12">D-alanyl-D-alanine carboxypeptidase</fullName>
    </submittedName>
</protein>
<proteinExistence type="inferred from homology"/>
<reference evidence="12" key="2">
    <citation type="submission" date="2021-04" db="EMBL/GenBank/DDBJ databases">
        <authorList>
            <person name="Gilroy R."/>
        </authorList>
    </citation>
    <scope>NUCLEOTIDE SEQUENCE</scope>
    <source>
        <strain evidence="12">ChiSxjej3B15-24422</strain>
    </source>
</reference>
<feature type="binding site" evidence="8">
    <location>
        <position position="285"/>
    </location>
    <ligand>
        <name>substrate</name>
    </ligand>
</feature>
<evidence type="ECO:0000256" key="4">
    <source>
        <dbReference type="ARBA" id="ARBA00022960"/>
    </source>
</evidence>
<comment type="caution">
    <text evidence="12">The sequence shown here is derived from an EMBL/GenBank/DDBJ whole genome shotgun (WGS) entry which is preliminary data.</text>
</comment>
<dbReference type="PANTHER" id="PTHR21581:SF26">
    <property type="entry name" value="D-ALANYL-D-ALANINE ENDOPEPTIDASE"/>
    <property type="match status" value="1"/>
</dbReference>
<dbReference type="SUPFAM" id="SSF56601">
    <property type="entry name" value="beta-lactamase/transpeptidase-like"/>
    <property type="match status" value="1"/>
</dbReference>
<dbReference type="EMBL" id="DXDD01000001">
    <property type="protein sequence ID" value="HIY59104.1"/>
    <property type="molecule type" value="Genomic_DNA"/>
</dbReference>
<evidence type="ECO:0000256" key="8">
    <source>
        <dbReference type="PIRSR" id="PIRSR618044-2"/>
    </source>
</evidence>
<dbReference type="AlphaFoldDB" id="A0A9D1YMG6"/>
<evidence type="ECO:0000256" key="9">
    <source>
        <dbReference type="RuleBase" id="RU004016"/>
    </source>
</evidence>
<keyword evidence="4" id="KW-0133">Cell shape</keyword>
<evidence type="ECO:0000256" key="1">
    <source>
        <dbReference type="ARBA" id="ARBA00007164"/>
    </source>
</evidence>
<evidence type="ECO:0000259" key="11">
    <source>
        <dbReference type="Pfam" id="PF00768"/>
    </source>
</evidence>
<keyword evidence="3" id="KW-0378">Hydrolase</keyword>
<name>A0A9D1YMG6_9FIRM</name>
<feature type="active site" description="Proton acceptor" evidence="7">
    <location>
        <position position="115"/>
    </location>
</feature>
<keyword evidence="2 10" id="KW-0732">Signal</keyword>
<feature type="signal peptide" evidence="10">
    <location>
        <begin position="1"/>
        <end position="32"/>
    </location>
</feature>
<dbReference type="GO" id="GO:0009002">
    <property type="term" value="F:serine-type D-Ala-D-Ala carboxypeptidase activity"/>
    <property type="evidence" value="ECO:0007669"/>
    <property type="project" value="InterPro"/>
</dbReference>
<dbReference type="PANTHER" id="PTHR21581">
    <property type="entry name" value="D-ALANYL-D-ALANINE CARBOXYPEPTIDASE"/>
    <property type="match status" value="1"/>
</dbReference>
<dbReference type="PRINTS" id="PR00725">
    <property type="entry name" value="DADACBPTASE1"/>
</dbReference>
<sequence length="333" mass="35264">MKCTSKRRTCFQRGVALLCAASLLFLLSGCGGKEIPLAYDPASEVSGFRIADDTAGTVAASFAQDLCVATGDVATDTASVDTEALTAAGLFDLNRHEVLYARNIHERLNPASLTKIMTAVVALKYGNTEDTITVTDEARITESGATLCGLETGDQLTLNQALHALLIASANDAAAAIAVHIGGSIEGFAELMNEEAVAIGATNSHFVNPHGLTADDHYVTAYDMYLIFNEALKYDLISEIIHMTSYETVYMDSAGNSKSLSFHTTNQYLNGTYKAPGQVTVIGGKTGTTSAAGSCLVLLARDTAGNPYISVILKATARDILYEQMTRLLNVIA</sequence>